<reference evidence="2 3" key="1">
    <citation type="submission" date="2014-03" db="EMBL/GenBank/DDBJ databases">
        <title>Draft genome sequence of Deinococcus phoenicis 1P10ME.</title>
        <authorList>
            <person name="Stepanov V.G."/>
            <person name="Vaishampayan P."/>
            <person name="Venkateswaran K."/>
            <person name="Fox G.E."/>
        </authorList>
    </citation>
    <scope>NUCLEOTIDE SEQUENCE [LARGE SCALE GENOMIC DNA]</scope>
    <source>
        <strain evidence="2 3">1P10ME</strain>
    </source>
</reference>
<keyword evidence="3" id="KW-1185">Reference proteome</keyword>
<dbReference type="PROSITE" id="PS50263">
    <property type="entry name" value="CN_HYDROLASE"/>
    <property type="match status" value="1"/>
</dbReference>
<dbReference type="PANTHER" id="PTHR23088">
    <property type="entry name" value="NITRILASE-RELATED"/>
    <property type="match status" value="1"/>
</dbReference>
<gene>
    <name evidence="2" type="ORF">DEIPH_ctg012orf0088</name>
</gene>
<comment type="caution">
    <text evidence="2">The sequence shown here is derived from an EMBL/GenBank/DDBJ whole genome shotgun (WGS) entry which is preliminary data.</text>
</comment>
<evidence type="ECO:0000313" key="2">
    <source>
        <dbReference type="EMBL" id="EYB69018.1"/>
    </source>
</evidence>
<name>A0A016QSI0_9DEIO</name>
<keyword evidence="2" id="KW-0449">Lipoprotein</keyword>
<keyword evidence="2" id="KW-0808">Transferase</keyword>
<dbReference type="InterPro" id="IPR036526">
    <property type="entry name" value="C-N_Hydrolase_sf"/>
</dbReference>
<dbReference type="STRING" id="1476583.DEIPH_ctg012orf0088"/>
<accession>A0A016QSI0</accession>
<dbReference type="Pfam" id="PF00795">
    <property type="entry name" value="CN_hydrolase"/>
    <property type="match status" value="1"/>
</dbReference>
<feature type="domain" description="CN hydrolase" evidence="1">
    <location>
        <begin position="1"/>
        <end position="264"/>
    </location>
</feature>
<dbReference type="Gene3D" id="3.60.110.10">
    <property type="entry name" value="Carbon-nitrogen hydrolase"/>
    <property type="match status" value="1"/>
</dbReference>
<dbReference type="InterPro" id="IPR003010">
    <property type="entry name" value="C-N_Hydrolase"/>
</dbReference>
<dbReference type="AlphaFoldDB" id="A0A016QSI0"/>
<dbReference type="GO" id="GO:0016746">
    <property type="term" value="F:acyltransferase activity"/>
    <property type="evidence" value="ECO:0007669"/>
    <property type="project" value="UniProtKB-KW"/>
</dbReference>
<evidence type="ECO:0000259" key="1">
    <source>
        <dbReference type="PROSITE" id="PS50263"/>
    </source>
</evidence>
<dbReference type="PATRIC" id="fig|1476583.3.peg.916"/>
<dbReference type="CDD" id="cd07574">
    <property type="entry name" value="nitrilase_Rim1_like"/>
    <property type="match status" value="1"/>
</dbReference>
<dbReference type="EMBL" id="JHAC01000012">
    <property type="protein sequence ID" value="EYB69018.1"/>
    <property type="molecule type" value="Genomic_DNA"/>
</dbReference>
<dbReference type="SUPFAM" id="SSF56317">
    <property type="entry name" value="Carbon-nitrogen hydrolase"/>
    <property type="match status" value="1"/>
</dbReference>
<organism evidence="2 3">
    <name type="scientific">Deinococcus phoenicis</name>
    <dbReference type="NCBI Taxonomy" id="1476583"/>
    <lineage>
        <taxon>Bacteria</taxon>
        <taxon>Thermotogati</taxon>
        <taxon>Deinococcota</taxon>
        <taxon>Deinococci</taxon>
        <taxon>Deinococcales</taxon>
        <taxon>Deinococcaceae</taxon>
        <taxon>Deinococcus</taxon>
    </lineage>
</organism>
<protein>
    <submittedName>
        <fullName evidence="2">Nitrilase/cyanide hydratase and apolipoprotein N-acyltransferase</fullName>
    </submittedName>
</protein>
<evidence type="ECO:0000313" key="3">
    <source>
        <dbReference type="Proteomes" id="UP000020492"/>
    </source>
</evidence>
<dbReference type="Proteomes" id="UP000020492">
    <property type="component" value="Unassembled WGS sequence"/>
</dbReference>
<dbReference type="PANTHER" id="PTHR23088:SF50">
    <property type="entry name" value="HYDROLASE YHCX"/>
    <property type="match status" value="1"/>
</dbReference>
<sequence length="303" mass="32203">MAAAAYPVDFHPDWAAYEAKVTAWVADAAGQGGRLLVFPEYAALELIGLLPPDLHHDILGLRPALQAFVPGFVALHAGLARQYGVGLVAGSLPVAEAGGFVNRAFVFGPDGTRSCQDKLLMTRFEAEEWDISAGGGVRVFELPPEGAGEEPLRFGVAICYDSEFPALARRMAEAGAEVLAVPSFTGARAGYTRVRVGGMARALENQCYALHAPLVAQADWTYAVEQAVGRAAVYAPADDGLPDTGLVAEGGWNVPGWLVTDLDLSLIRRVREQGHVLNWRDRHAAQDRPTTAEVVPLGAAVHG</sequence>
<proteinExistence type="predicted"/>
<keyword evidence="2" id="KW-0012">Acyltransferase</keyword>
<dbReference type="eggNOG" id="COG0388">
    <property type="taxonomic scope" value="Bacteria"/>
</dbReference>